<organism evidence="1 2">
    <name type="scientific">Candidatus Taylorbacteria bacterium RIFCSPLOWO2_01_FULL_45_15b</name>
    <dbReference type="NCBI Taxonomy" id="1802319"/>
    <lineage>
        <taxon>Bacteria</taxon>
        <taxon>Candidatus Tayloriibacteriota</taxon>
    </lineage>
</organism>
<dbReference type="EMBL" id="MHRX01000057">
    <property type="protein sequence ID" value="OHA31891.1"/>
    <property type="molecule type" value="Genomic_DNA"/>
</dbReference>
<comment type="caution">
    <text evidence="1">The sequence shown here is derived from an EMBL/GenBank/DDBJ whole genome shotgun (WGS) entry which is preliminary data.</text>
</comment>
<evidence type="ECO:0000313" key="2">
    <source>
        <dbReference type="Proteomes" id="UP000176221"/>
    </source>
</evidence>
<reference evidence="1 2" key="1">
    <citation type="journal article" date="2016" name="Nat. Commun.">
        <title>Thousands of microbial genomes shed light on interconnected biogeochemical processes in an aquifer system.</title>
        <authorList>
            <person name="Anantharaman K."/>
            <person name="Brown C.T."/>
            <person name="Hug L.A."/>
            <person name="Sharon I."/>
            <person name="Castelle C.J."/>
            <person name="Probst A.J."/>
            <person name="Thomas B.C."/>
            <person name="Singh A."/>
            <person name="Wilkins M.J."/>
            <person name="Karaoz U."/>
            <person name="Brodie E.L."/>
            <person name="Williams K.H."/>
            <person name="Hubbard S.S."/>
            <person name="Banfield J.F."/>
        </authorList>
    </citation>
    <scope>NUCLEOTIDE SEQUENCE [LARGE SCALE GENOMIC DNA]</scope>
</reference>
<protein>
    <submittedName>
        <fullName evidence="1">Uncharacterized protein</fullName>
    </submittedName>
</protein>
<accession>A0A1G2N9H1</accession>
<evidence type="ECO:0000313" key="1">
    <source>
        <dbReference type="EMBL" id="OHA31891.1"/>
    </source>
</evidence>
<dbReference type="AlphaFoldDB" id="A0A1G2N9H1"/>
<name>A0A1G2N9H1_9BACT</name>
<proteinExistence type="predicted"/>
<dbReference type="Proteomes" id="UP000176221">
    <property type="component" value="Unassembled WGS sequence"/>
</dbReference>
<sequence>MNMKKIGLVALGVLLGLVVVVANLRLPTPGGAVQNAKEAVAKERSTAATSARAPVPHAPIVEESADLVSAEEQVYLQKRNSLLKIREEHSSLVIGTIGGSHPSAHVSKEEMDQRIGLIKQDPDAYLESWSHAQRERREQRGLWVIEAEKASQDLAALDTDGTNRFGAERIASLLAGER</sequence>
<gene>
    <name evidence="1" type="ORF">A2928_02100</name>
</gene>